<evidence type="ECO:0000313" key="3">
    <source>
        <dbReference type="Proteomes" id="UP001595791"/>
    </source>
</evidence>
<name>A0ABV8MJW9_9NEIS</name>
<dbReference type="InterPro" id="IPR011704">
    <property type="entry name" value="ATPase_dyneun-rel_AAA"/>
</dbReference>
<dbReference type="InterPro" id="IPR027417">
    <property type="entry name" value="P-loop_NTPase"/>
</dbReference>
<dbReference type="Pfam" id="PF07728">
    <property type="entry name" value="AAA_5"/>
    <property type="match status" value="1"/>
</dbReference>
<proteinExistence type="predicted"/>
<dbReference type="InterPro" id="IPR050764">
    <property type="entry name" value="CbbQ/NirQ/NorQ/GpvN"/>
</dbReference>
<sequence length="356" mass="40323">MNSHILLSPAQAFDFLLNVAVVRPVFIWGAPGIGKSALVRRFADAVGLECISLLGSQLAPEDLLGVPQIDGRCSRFFPPSNIVREQPFVLFLDELNASSHEIQKAFYSLILEQRVGEYQLPAGTIVVGAGNRGKDAAIVKPMPSALINRMAHIHLRADHRQWLDWALNDGALHPWVIEYIQLRPDHLWHEPPKHEESFSTPRSWHMLSDALQSFGENISDEMIEALAYGLLSPAHAGNFKGFIKQIRQKHTLTSIIKGDTRWPDQPADRDVLFFLAQSFRAHLRKELPQDESALRAEHHQLTLRAKDRLRELARISVEIAQSVLSEDEQGRRLPPWFLVEVARDLPRLANRDKVRS</sequence>
<organism evidence="2 3">
    <name type="scientific">Chitinimonas lacunae</name>
    <dbReference type="NCBI Taxonomy" id="1963018"/>
    <lineage>
        <taxon>Bacteria</taxon>
        <taxon>Pseudomonadati</taxon>
        <taxon>Pseudomonadota</taxon>
        <taxon>Betaproteobacteria</taxon>
        <taxon>Neisseriales</taxon>
        <taxon>Chitinibacteraceae</taxon>
        <taxon>Chitinimonas</taxon>
    </lineage>
</organism>
<dbReference type="PANTHER" id="PTHR42759:SF1">
    <property type="entry name" value="MAGNESIUM-CHELATASE SUBUNIT CHLD"/>
    <property type="match status" value="1"/>
</dbReference>
<evidence type="ECO:0000313" key="2">
    <source>
        <dbReference type="EMBL" id="MFC4158439.1"/>
    </source>
</evidence>
<dbReference type="RefSeq" id="WP_378161109.1">
    <property type="nucleotide sequence ID" value="NZ_JBHSBU010000001.1"/>
</dbReference>
<feature type="domain" description="ATPase dynein-related AAA" evidence="1">
    <location>
        <begin position="24"/>
        <end position="150"/>
    </location>
</feature>
<dbReference type="Proteomes" id="UP001595791">
    <property type="component" value="Unassembled WGS sequence"/>
</dbReference>
<evidence type="ECO:0000259" key="1">
    <source>
        <dbReference type="Pfam" id="PF07728"/>
    </source>
</evidence>
<reference evidence="3" key="1">
    <citation type="journal article" date="2019" name="Int. J. Syst. Evol. Microbiol.">
        <title>The Global Catalogue of Microorganisms (GCM) 10K type strain sequencing project: providing services to taxonomists for standard genome sequencing and annotation.</title>
        <authorList>
            <consortium name="The Broad Institute Genomics Platform"/>
            <consortium name="The Broad Institute Genome Sequencing Center for Infectious Disease"/>
            <person name="Wu L."/>
            <person name="Ma J."/>
        </authorList>
    </citation>
    <scope>NUCLEOTIDE SEQUENCE [LARGE SCALE GENOMIC DNA]</scope>
    <source>
        <strain evidence="3">LMG 29894</strain>
    </source>
</reference>
<dbReference type="PANTHER" id="PTHR42759">
    <property type="entry name" value="MOXR FAMILY PROTEIN"/>
    <property type="match status" value="1"/>
</dbReference>
<dbReference type="SUPFAM" id="SSF52540">
    <property type="entry name" value="P-loop containing nucleoside triphosphate hydrolases"/>
    <property type="match status" value="1"/>
</dbReference>
<dbReference type="Gene3D" id="3.40.50.300">
    <property type="entry name" value="P-loop containing nucleotide triphosphate hydrolases"/>
    <property type="match status" value="1"/>
</dbReference>
<dbReference type="EMBL" id="JBHSBU010000001">
    <property type="protein sequence ID" value="MFC4158439.1"/>
    <property type="molecule type" value="Genomic_DNA"/>
</dbReference>
<dbReference type="CDD" id="cd00009">
    <property type="entry name" value="AAA"/>
    <property type="match status" value="1"/>
</dbReference>
<gene>
    <name evidence="2" type="ORF">ACFOW7_03595</name>
</gene>
<comment type="caution">
    <text evidence="2">The sequence shown here is derived from an EMBL/GenBank/DDBJ whole genome shotgun (WGS) entry which is preliminary data.</text>
</comment>
<accession>A0ABV8MJW9</accession>
<keyword evidence="3" id="KW-1185">Reference proteome</keyword>
<protein>
    <submittedName>
        <fullName evidence="2">AAA family ATPase</fullName>
    </submittedName>
</protein>